<dbReference type="InterPro" id="IPR036059">
    <property type="entry name" value="TldD/PmbA_sf"/>
</dbReference>
<dbReference type="PANTHER" id="PTHR43421">
    <property type="entry name" value="METALLOPROTEASE PMBA"/>
    <property type="match status" value="1"/>
</dbReference>
<sequence length="501" mass="53202">MEVPLRRHGAASIIAADMTTPRSRAAAPAAAPTTRSVSPAPAVSGSAPGNGFSYSRGVFEELVDRALAHARKLGATDAGAEASEGCGLSVSVRKGELETVERNRDKSLGVTVYIGHRRGNASTSDFSTRAIEQTVQAAYDIARFTAEDPVAGLPDEADVAAPGTHRDLDLFHPWSITSEDAARIALECEEAALRTHKRITNSEGASVSAQQSHFFSAHTRGFRGGYASSRHSLSVAPIASMPGRNAEMQRDAWYTSMRSAEALSSPAAVGRYAAERALSRLGSRKIPTTECPVLFESPLAAGLLGAFTQAVSGGALYRKSTFLLDSMGQRVFPEHIHIDEDPFIARGKGSSPFDEEGVRVSPRKVVDAGEVQGYFLSSYSARKLGMQTTGNAGGSHNLVLTSRLTRPEDDLDAMLKKLGTGLFVIELMGQGVNYVTGDYSRGASGFWVENGEIAFPVHEITIASNMKDMLQGIEAVGADAYNYGAKTVGSILVNRMKVAGS</sequence>
<proteinExistence type="inferred from homology"/>
<dbReference type="GO" id="GO:0006508">
    <property type="term" value="P:proteolysis"/>
    <property type="evidence" value="ECO:0007669"/>
    <property type="project" value="InterPro"/>
</dbReference>
<protein>
    <recommendedName>
        <fullName evidence="8">PmbA protein</fullName>
    </recommendedName>
</protein>
<dbReference type="Pfam" id="PF19290">
    <property type="entry name" value="PmbA_TldD_2nd"/>
    <property type="match status" value="1"/>
</dbReference>
<dbReference type="Pfam" id="PF19289">
    <property type="entry name" value="PmbA_TldD_3rd"/>
    <property type="match status" value="1"/>
</dbReference>
<evidence type="ECO:0000256" key="2">
    <source>
        <dbReference type="SAM" id="MobiDB-lite"/>
    </source>
</evidence>
<feature type="compositionally biased region" description="Low complexity" evidence="2">
    <location>
        <begin position="19"/>
        <end position="47"/>
    </location>
</feature>
<dbReference type="SUPFAM" id="SSF111283">
    <property type="entry name" value="Putative modulator of DNA gyrase, PmbA/TldD"/>
    <property type="match status" value="1"/>
</dbReference>
<feature type="domain" description="Metalloprotease TldD/E N-terminal" evidence="3">
    <location>
        <begin position="83"/>
        <end position="142"/>
    </location>
</feature>
<dbReference type="GO" id="GO:0008237">
    <property type="term" value="F:metallopeptidase activity"/>
    <property type="evidence" value="ECO:0007669"/>
    <property type="project" value="InterPro"/>
</dbReference>
<reference evidence="7" key="1">
    <citation type="submission" date="2016-10" db="EMBL/GenBank/DDBJ databases">
        <authorList>
            <person name="Varghese N."/>
            <person name="Submissions S."/>
        </authorList>
    </citation>
    <scope>NUCLEOTIDE SEQUENCE [LARGE SCALE GENOMIC DNA]</scope>
    <source>
        <strain evidence="7">DSM 7481</strain>
    </source>
</reference>
<comment type="similarity">
    <text evidence="1">Belongs to the peptidase U62 family.</text>
</comment>
<feature type="domain" description="Metalloprotease TldD/E central" evidence="5">
    <location>
        <begin position="172"/>
        <end position="281"/>
    </location>
</feature>
<evidence type="ECO:0000313" key="6">
    <source>
        <dbReference type="EMBL" id="SFE18116.1"/>
    </source>
</evidence>
<evidence type="ECO:0008006" key="8">
    <source>
        <dbReference type="Google" id="ProtNLM"/>
    </source>
</evidence>
<accession>A0A1I1YEX1</accession>
<evidence type="ECO:0000259" key="5">
    <source>
        <dbReference type="Pfam" id="PF19290"/>
    </source>
</evidence>
<evidence type="ECO:0000313" key="7">
    <source>
        <dbReference type="Proteomes" id="UP000199517"/>
    </source>
</evidence>
<dbReference type="EMBL" id="FOMQ01000017">
    <property type="protein sequence ID" value="SFE18116.1"/>
    <property type="molecule type" value="Genomic_DNA"/>
</dbReference>
<dbReference type="InterPro" id="IPR035068">
    <property type="entry name" value="TldD/PmbA_N"/>
</dbReference>
<dbReference type="GO" id="GO:0005829">
    <property type="term" value="C:cytosol"/>
    <property type="evidence" value="ECO:0007669"/>
    <property type="project" value="TreeGrafter"/>
</dbReference>
<feature type="domain" description="Metalloprotease TldD/E C-terminal" evidence="4">
    <location>
        <begin position="289"/>
        <end position="500"/>
    </location>
</feature>
<dbReference type="InterPro" id="IPR045570">
    <property type="entry name" value="Metalloprtase-TldD/E_cen_dom"/>
</dbReference>
<keyword evidence="7" id="KW-1185">Reference proteome</keyword>
<dbReference type="Pfam" id="PF01523">
    <property type="entry name" value="PmbA_TldD_1st"/>
    <property type="match status" value="1"/>
</dbReference>
<dbReference type="Gene3D" id="3.30.2290.10">
    <property type="entry name" value="PmbA/TldD superfamily"/>
    <property type="match status" value="1"/>
</dbReference>
<dbReference type="Proteomes" id="UP000199517">
    <property type="component" value="Unassembled WGS sequence"/>
</dbReference>
<dbReference type="InterPro" id="IPR045569">
    <property type="entry name" value="Metalloprtase-TldD/E_C"/>
</dbReference>
<dbReference type="NCBIfam" id="NF008268">
    <property type="entry name" value="PRK11040.1"/>
    <property type="match status" value="1"/>
</dbReference>
<name>A0A1I1YEX1_9BURK</name>
<gene>
    <name evidence="6" type="ORF">SAMN04489710_11753</name>
</gene>
<dbReference type="PANTHER" id="PTHR43421:SF1">
    <property type="entry name" value="METALLOPROTEASE PMBA"/>
    <property type="match status" value="1"/>
</dbReference>
<evidence type="ECO:0000256" key="1">
    <source>
        <dbReference type="ARBA" id="ARBA00005836"/>
    </source>
</evidence>
<dbReference type="InterPro" id="IPR002510">
    <property type="entry name" value="Metalloprtase-TldD/E_N"/>
</dbReference>
<feature type="region of interest" description="Disordered" evidence="2">
    <location>
        <begin position="14"/>
        <end position="47"/>
    </location>
</feature>
<evidence type="ECO:0000259" key="4">
    <source>
        <dbReference type="Pfam" id="PF19289"/>
    </source>
</evidence>
<dbReference type="InterPro" id="IPR047657">
    <property type="entry name" value="PmbA"/>
</dbReference>
<organism evidence="6 7">
    <name type="scientific">Paracidovorax konjaci</name>
    <dbReference type="NCBI Taxonomy" id="32040"/>
    <lineage>
        <taxon>Bacteria</taxon>
        <taxon>Pseudomonadati</taxon>
        <taxon>Pseudomonadota</taxon>
        <taxon>Betaproteobacteria</taxon>
        <taxon>Burkholderiales</taxon>
        <taxon>Comamonadaceae</taxon>
        <taxon>Paracidovorax</taxon>
    </lineage>
</organism>
<evidence type="ECO:0000259" key="3">
    <source>
        <dbReference type="Pfam" id="PF01523"/>
    </source>
</evidence>
<dbReference type="STRING" id="32040.SAMN04489710_11753"/>
<dbReference type="AlphaFoldDB" id="A0A1I1YEX1"/>